<dbReference type="EMBL" id="JAGSXJ010000021">
    <property type="protein sequence ID" value="KAH6678881.1"/>
    <property type="molecule type" value="Genomic_DNA"/>
</dbReference>
<organism evidence="2 3">
    <name type="scientific">Plectosphaerella plurivora</name>
    <dbReference type="NCBI Taxonomy" id="936078"/>
    <lineage>
        <taxon>Eukaryota</taxon>
        <taxon>Fungi</taxon>
        <taxon>Dikarya</taxon>
        <taxon>Ascomycota</taxon>
        <taxon>Pezizomycotina</taxon>
        <taxon>Sordariomycetes</taxon>
        <taxon>Hypocreomycetidae</taxon>
        <taxon>Glomerellales</taxon>
        <taxon>Plectosphaerellaceae</taxon>
        <taxon>Plectosphaerella</taxon>
    </lineage>
</organism>
<comment type="caution">
    <text evidence="2">The sequence shown here is derived from an EMBL/GenBank/DDBJ whole genome shotgun (WGS) entry which is preliminary data.</text>
</comment>
<protein>
    <submittedName>
        <fullName evidence="2">Uncharacterized protein</fullName>
    </submittedName>
</protein>
<dbReference type="Proteomes" id="UP000770015">
    <property type="component" value="Unassembled WGS sequence"/>
</dbReference>
<reference evidence="2" key="1">
    <citation type="journal article" date="2021" name="Nat. Commun.">
        <title>Genetic determinants of endophytism in the Arabidopsis root mycobiome.</title>
        <authorList>
            <person name="Mesny F."/>
            <person name="Miyauchi S."/>
            <person name="Thiergart T."/>
            <person name="Pickel B."/>
            <person name="Atanasova L."/>
            <person name="Karlsson M."/>
            <person name="Huettel B."/>
            <person name="Barry K.W."/>
            <person name="Haridas S."/>
            <person name="Chen C."/>
            <person name="Bauer D."/>
            <person name="Andreopoulos W."/>
            <person name="Pangilinan J."/>
            <person name="LaButti K."/>
            <person name="Riley R."/>
            <person name="Lipzen A."/>
            <person name="Clum A."/>
            <person name="Drula E."/>
            <person name="Henrissat B."/>
            <person name="Kohler A."/>
            <person name="Grigoriev I.V."/>
            <person name="Martin F.M."/>
            <person name="Hacquard S."/>
        </authorList>
    </citation>
    <scope>NUCLEOTIDE SEQUENCE</scope>
    <source>
        <strain evidence="2">MPI-SDFR-AT-0117</strain>
    </source>
</reference>
<evidence type="ECO:0000313" key="2">
    <source>
        <dbReference type="EMBL" id="KAH6678881.1"/>
    </source>
</evidence>
<dbReference type="AlphaFoldDB" id="A0A9P8V6B0"/>
<sequence length="444" mass="49960">MEEHIKVEAVDDTPVYSKTALWMDLYLNNATITTNPSENDKEGEDEEDIDNAAAAAAAAAAADDDDDDKDLADIIDDSIIGGTDPHDLGYGSIEIGNGDDDDNWIEDMEILCHKLTVCDIGDGDNDGSKKRKRLVERKNRSFWEFARRLKVFMSSTEPQWILDRFKYPLILETIQLVKQDEQASQTGNIGRTKGNPGRRLVVLDIEWSPGSRQVWEVAAIDFFTGDTIINCLVKHEKIKHAKDRDTPLSLQHWSHDNAEKIYSEKRGMAQMTPEEIADRLEAAGINKQTIVIVYATNATDLVLVRKLLATIDRHHFLPEKANCVPVTHSVRPNIRPHVGNGDKFSLRLEDHFPLVCLDHELIGLNHQALVDCKQLPFVVIAMNDLALPPEQRQMDWENIRAQMTAAIDKIREEEEEAIPGSKRERGNGDDGESAANKRKKSRGE</sequence>
<evidence type="ECO:0000313" key="3">
    <source>
        <dbReference type="Proteomes" id="UP000770015"/>
    </source>
</evidence>
<dbReference type="OrthoDB" id="6077919at2759"/>
<proteinExistence type="predicted"/>
<feature type="compositionally biased region" description="Low complexity" evidence="1">
    <location>
        <begin position="51"/>
        <end position="61"/>
    </location>
</feature>
<evidence type="ECO:0000256" key="1">
    <source>
        <dbReference type="SAM" id="MobiDB-lite"/>
    </source>
</evidence>
<name>A0A9P8V6B0_9PEZI</name>
<gene>
    <name evidence="2" type="ORF">F5X68DRAFT_193261</name>
</gene>
<feature type="region of interest" description="Disordered" evidence="1">
    <location>
        <begin position="32"/>
        <end position="69"/>
    </location>
</feature>
<accession>A0A9P8V6B0</accession>
<feature type="region of interest" description="Disordered" evidence="1">
    <location>
        <begin position="410"/>
        <end position="444"/>
    </location>
</feature>
<keyword evidence="3" id="KW-1185">Reference proteome</keyword>
<feature type="compositionally biased region" description="Acidic residues" evidence="1">
    <location>
        <begin position="41"/>
        <end position="50"/>
    </location>
</feature>